<evidence type="ECO:0000313" key="3">
    <source>
        <dbReference type="Proteomes" id="UP000828390"/>
    </source>
</evidence>
<reference evidence="2" key="1">
    <citation type="journal article" date="2019" name="bioRxiv">
        <title>The Genome of the Zebra Mussel, Dreissena polymorpha: A Resource for Invasive Species Research.</title>
        <authorList>
            <person name="McCartney M.A."/>
            <person name="Auch B."/>
            <person name="Kono T."/>
            <person name="Mallez S."/>
            <person name="Zhang Y."/>
            <person name="Obille A."/>
            <person name="Becker A."/>
            <person name="Abrahante J.E."/>
            <person name="Garbe J."/>
            <person name="Badalamenti J.P."/>
            <person name="Herman A."/>
            <person name="Mangelson H."/>
            <person name="Liachko I."/>
            <person name="Sullivan S."/>
            <person name="Sone E.D."/>
            <person name="Koren S."/>
            <person name="Silverstein K.A.T."/>
            <person name="Beckman K.B."/>
            <person name="Gohl D.M."/>
        </authorList>
    </citation>
    <scope>NUCLEOTIDE SEQUENCE</scope>
    <source>
        <strain evidence="2">Duluth1</strain>
        <tissue evidence="2">Whole animal</tissue>
    </source>
</reference>
<evidence type="ECO:0000313" key="2">
    <source>
        <dbReference type="EMBL" id="KAH3859350.1"/>
    </source>
</evidence>
<dbReference type="EMBL" id="JAIWYP010000003">
    <property type="protein sequence ID" value="KAH3859350.1"/>
    <property type="molecule type" value="Genomic_DNA"/>
</dbReference>
<dbReference type="AlphaFoldDB" id="A0A9D4RAM9"/>
<dbReference type="Proteomes" id="UP000828390">
    <property type="component" value="Unassembled WGS sequence"/>
</dbReference>
<keyword evidence="3" id="KW-1185">Reference proteome</keyword>
<name>A0A9D4RAM9_DREPO</name>
<proteinExistence type="predicted"/>
<sequence>MAALWLMIWEEKKLPKEWYQCLVIFFLKKHNLKLCENNRNHQPHQSSQQSHATHHLQLIEK</sequence>
<accession>A0A9D4RAM9</accession>
<feature type="region of interest" description="Disordered" evidence="1">
    <location>
        <begin position="38"/>
        <end position="61"/>
    </location>
</feature>
<protein>
    <submittedName>
        <fullName evidence="2">Uncharacterized protein</fullName>
    </submittedName>
</protein>
<evidence type="ECO:0000256" key="1">
    <source>
        <dbReference type="SAM" id="MobiDB-lite"/>
    </source>
</evidence>
<gene>
    <name evidence="2" type="ORF">DPMN_102069</name>
</gene>
<organism evidence="2 3">
    <name type="scientific">Dreissena polymorpha</name>
    <name type="common">Zebra mussel</name>
    <name type="synonym">Mytilus polymorpha</name>
    <dbReference type="NCBI Taxonomy" id="45954"/>
    <lineage>
        <taxon>Eukaryota</taxon>
        <taxon>Metazoa</taxon>
        <taxon>Spiralia</taxon>
        <taxon>Lophotrochozoa</taxon>
        <taxon>Mollusca</taxon>
        <taxon>Bivalvia</taxon>
        <taxon>Autobranchia</taxon>
        <taxon>Heteroconchia</taxon>
        <taxon>Euheterodonta</taxon>
        <taxon>Imparidentia</taxon>
        <taxon>Neoheterodontei</taxon>
        <taxon>Myida</taxon>
        <taxon>Dreissenoidea</taxon>
        <taxon>Dreissenidae</taxon>
        <taxon>Dreissena</taxon>
    </lineage>
</organism>
<reference evidence="2" key="2">
    <citation type="submission" date="2020-11" db="EMBL/GenBank/DDBJ databases">
        <authorList>
            <person name="McCartney M.A."/>
            <person name="Auch B."/>
            <person name="Kono T."/>
            <person name="Mallez S."/>
            <person name="Becker A."/>
            <person name="Gohl D.M."/>
            <person name="Silverstein K.A.T."/>
            <person name="Koren S."/>
            <person name="Bechman K.B."/>
            <person name="Herman A."/>
            <person name="Abrahante J.E."/>
            <person name="Garbe J."/>
        </authorList>
    </citation>
    <scope>NUCLEOTIDE SEQUENCE</scope>
    <source>
        <strain evidence="2">Duluth1</strain>
        <tissue evidence="2">Whole animal</tissue>
    </source>
</reference>
<comment type="caution">
    <text evidence="2">The sequence shown here is derived from an EMBL/GenBank/DDBJ whole genome shotgun (WGS) entry which is preliminary data.</text>
</comment>